<dbReference type="OrthoDB" id="6407410at2759"/>
<dbReference type="AlphaFoldDB" id="A0A5N6U556"/>
<gene>
    <name evidence="2" type="ORF">BDV25DRAFT_149046</name>
</gene>
<sequence>MILPTPDEKTATTHPWLVRAQAFLHWVLTPLGLFITIYGLNVIAWGGMLFLLLCNAAPAMCHPSCDSLDSSRRIWIEIDSQILNALFCVTGFGLAPWRIRDLYQWCRWRLARAPRTRQKGLARLAEIHAKWFQLPDSEEGELPTFTPATPVLSAGSTSPVPNPNTPPWKMDAVVWSNIMNTVFQVCLAVCMWAMNRFNRPSWTTGLFVALACVCAGCAGIIMWREEKRIHKASQHPGALLLVPYAPAPMARSETGSISAVHLNPERP</sequence>
<name>A0A5N6U556_ASPAV</name>
<organism evidence="2 3">
    <name type="scientific">Aspergillus avenaceus</name>
    <dbReference type="NCBI Taxonomy" id="36643"/>
    <lineage>
        <taxon>Eukaryota</taxon>
        <taxon>Fungi</taxon>
        <taxon>Dikarya</taxon>
        <taxon>Ascomycota</taxon>
        <taxon>Pezizomycotina</taxon>
        <taxon>Eurotiomycetes</taxon>
        <taxon>Eurotiomycetidae</taxon>
        <taxon>Eurotiales</taxon>
        <taxon>Aspergillaceae</taxon>
        <taxon>Aspergillus</taxon>
        <taxon>Aspergillus subgen. Circumdati</taxon>
    </lineage>
</organism>
<feature type="transmembrane region" description="Helical" evidence="1">
    <location>
        <begin position="172"/>
        <end position="194"/>
    </location>
</feature>
<evidence type="ECO:0000313" key="2">
    <source>
        <dbReference type="EMBL" id="KAE8153726.1"/>
    </source>
</evidence>
<dbReference type="InterPro" id="IPR021369">
    <property type="entry name" value="DUF2985"/>
</dbReference>
<protein>
    <recommendedName>
        <fullName evidence="4">Alpha-L-rhamnosidase C</fullName>
    </recommendedName>
</protein>
<keyword evidence="1" id="KW-0472">Membrane</keyword>
<reference evidence="2 3" key="1">
    <citation type="submission" date="2019-04" db="EMBL/GenBank/DDBJ databases">
        <title>Friends and foes A comparative genomics study of 23 Aspergillus species from section Flavi.</title>
        <authorList>
            <consortium name="DOE Joint Genome Institute"/>
            <person name="Kjaerbolling I."/>
            <person name="Vesth T."/>
            <person name="Frisvad J.C."/>
            <person name="Nybo J.L."/>
            <person name="Theobald S."/>
            <person name="Kildgaard S."/>
            <person name="Isbrandt T."/>
            <person name="Kuo A."/>
            <person name="Sato A."/>
            <person name="Lyhne E.K."/>
            <person name="Kogle M.E."/>
            <person name="Wiebenga A."/>
            <person name="Kun R.S."/>
            <person name="Lubbers R.J."/>
            <person name="Makela M.R."/>
            <person name="Barry K."/>
            <person name="Chovatia M."/>
            <person name="Clum A."/>
            <person name="Daum C."/>
            <person name="Haridas S."/>
            <person name="He G."/>
            <person name="LaButti K."/>
            <person name="Lipzen A."/>
            <person name="Mondo S."/>
            <person name="Riley R."/>
            <person name="Salamov A."/>
            <person name="Simmons B.A."/>
            <person name="Magnuson J.K."/>
            <person name="Henrissat B."/>
            <person name="Mortensen U.H."/>
            <person name="Larsen T.O."/>
            <person name="Devries R.P."/>
            <person name="Grigoriev I.V."/>
            <person name="Machida M."/>
            <person name="Baker S.E."/>
            <person name="Andersen M.R."/>
        </authorList>
    </citation>
    <scope>NUCLEOTIDE SEQUENCE [LARGE SCALE GENOMIC DNA]</scope>
    <source>
        <strain evidence="2 3">IBT 18842</strain>
    </source>
</reference>
<evidence type="ECO:0008006" key="4">
    <source>
        <dbReference type="Google" id="ProtNLM"/>
    </source>
</evidence>
<evidence type="ECO:0000256" key="1">
    <source>
        <dbReference type="SAM" id="Phobius"/>
    </source>
</evidence>
<dbReference type="PANTHER" id="PTHR35872:SF1">
    <property type="entry name" value="ALPHA-L-RHAMNOSIDASE C"/>
    <property type="match status" value="1"/>
</dbReference>
<feature type="transmembrane region" description="Helical" evidence="1">
    <location>
        <begin position="206"/>
        <end position="223"/>
    </location>
</feature>
<feature type="transmembrane region" description="Helical" evidence="1">
    <location>
        <begin position="31"/>
        <end position="54"/>
    </location>
</feature>
<evidence type="ECO:0000313" key="3">
    <source>
        <dbReference type="Proteomes" id="UP000325780"/>
    </source>
</evidence>
<keyword evidence="3" id="KW-1185">Reference proteome</keyword>
<accession>A0A5N6U556</accession>
<dbReference type="Proteomes" id="UP000325780">
    <property type="component" value="Unassembled WGS sequence"/>
</dbReference>
<proteinExistence type="predicted"/>
<dbReference type="PANTHER" id="PTHR35872">
    <property type="entry name" value="INTEGRAL MEMBRANE PROTEIN (AFU_ORTHOLOGUE AFUA_5G07110)"/>
    <property type="match status" value="1"/>
</dbReference>
<keyword evidence="1" id="KW-1133">Transmembrane helix</keyword>
<dbReference type="EMBL" id="ML742036">
    <property type="protein sequence ID" value="KAE8153726.1"/>
    <property type="molecule type" value="Genomic_DNA"/>
</dbReference>
<dbReference type="Pfam" id="PF11204">
    <property type="entry name" value="DUF2985"/>
    <property type="match status" value="1"/>
</dbReference>
<keyword evidence="1" id="KW-0812">Transmembrane</keyword>